<name>A0A9N7RDS6_STRHE</name>
<dbReference type="Proteomes" id="UP001153555">
    <property type="component" value="Unassembled WGS sequence"/>
</dbReference>
<gene>
    <name evidence="2" type="ORF">SHERM_20596</name>
</gene>
<dbReference type="InterPro" id="IPR026960">
    <property type="entry name" value="RVT-Znf"/>
</dbReference>
<reference evidence="2" key="1">
    <citation type="submission" date="2019-12" db="EMBL/GenBank/DDBJ databases">
        <authorList>
            <person name="Scholes J."/>
        </authorList>
    </citation>
    <scope>NUCLEOTIDE SEQUENCE</scope>
</reference>
<dbReference type="Pfam" id="PF13966">
    <property type="entry name" value="zf-RVT"/>
    <property type="match status" value="1"/>
</dbReference>
<comment type="caution">
    <text evidence="2">The sequence shown here is derived from an EMBL/GenBank/DDBJ whole genome shotgun (WGS) entry which is preliminary data.</text>
</comment>
<feature type="domain" description="Reverse transcriptase zinc-binding" evidence="1">
    <location>
        <begin position="165"/>
        <end position="263"/>
    </location>
</feature>
<dbReference type="OrthoDB" id="1750965at2759"/>
<accession>A0A9N7RDS6</accession>
<protein>
    <recommendedName>
        <fullName evidence="1">Reverse transcriptase zinc-binding domain-containing protein</fullName>
    </recommendedName>
</protein>
<proteinExistence type="predicted"/>
<dbReference type="EMBL" id="CACSLK010024540">
    <property type="protein sequence ID" value="CAA0823440.1"/>
    <property type="molecule type" value="Genomic_DNA"/>
</dbReference>
<organism evidence="2 3">
    <name type="scientific">Striga hermonthica</name>
    <name type="common">Purple witchweed</name>
    <name type="synonym">Buchnera hermonthica</name>
    <dbReference type="NCBI Taxonomy" id="68872"/>
    <lineage>
        <taxon>Eukaryota</taxon>
        <taxon>Viridiplantae</taxon>
        <taxon>Streptophyta</taxon>
        <taxon>Embryophyta</taxon>
        <taxon>Tracheophyta</taxon>
        <taxon>Spermatophyta</taxon>
        <taxon>Magnoliopsida</taxon>
        <taxon>eudicotyledons</taxon>
        <taxon>Gunneridae</taxon>
        <taxon>Pentapetalae</taxon>
        <taxon>asterids</taxon>
        <taxon>lamiids</taxon>
        <taxon>Lamiales</taxon>
        <taxon>Orobanchaceae</taxon>
        <taxon>Buchnereae</taxon>
        <taxon>Striga</taxon>
    </lineage>
</organism>
<sequence length="352" mass="40847">MDHLQSLPIIPFSPESITPMPKLKHHEKNLTIAGGFSDQIVATEDSPTPDHAMVEVPIAIQSDIPQHDDHLRGSTTASTRGWKRAKSKDPWIITSHTGVPLLPDGRESNLQWVWELLEDGGRKWNTQLLKTLFNENDCACILKINTLEPGKKDRWVWIKGDNQEFTVAKAYSKMVNDKFNNLDIAEGSKGAGTLRKIRTRSWKLNIKGKLKHFLWKCYSDVLPTKTKLRKKGLLVDCICQTCGEDLETIEHIFFKCKKAREMWKAAPVNWELTQVPNTSFKQWWIDVCSVNKLEVSEARIELTTYLLWWLWKARNLWVFKKAWMPVPVIIHMAQRDWLEFSKRNYSTKWVGQ</sequence>
<evidence type="ECO:0000313" key="3">
    <source>
        <dbReference type="Proteomes" id="UP001153555"/>
    </source>
</evidence>
<dbReference type="AlphaFoldDB" id="A0A9N7RDS6"/>
<keyword evidence="3" id="KW-1185">Reference proteome</keyword>
<evidence type="ECO:0000259" key="1">
    <source>
        <dbReference type="Pfam" id="PF13966"/>
    </source>
</evidence>
<evidence type="ECO:0000313" key="2">
    <source>
        <dbReference type="EMBL" id="CAA0823440.1"/>
    </source>
</evidence>